<dbReference type="AlphaFoldDB" id="A0A4U5UU98"/>
<keyword evidence="6" id="KW-0282">Flagellum</keyword>
<dbReference type="STRING" id="240159.A0A4U5UU98"/>
<evidence type="ECO:0000313" key="13">
    <source>
        <dbReference type="EMBL" id="TKS78784.1"/>
    </source>
</evidence>
<dbReference type="Gene3D" id="1.20.5.190">
    <property type="match status" value="1"/>
</dbReference>
<evidence type="ECO:0000256" key="6">
    <source>
        <dbReference type="ARBA" id="ARBA00022846"/>
    </source>
</evidence>
<name>A0A4U5UU98_COLLU</name>
<reference evidence="13 14" key="1">
    <citation type="submission" date="2019-01" db="EMBL/GenBank/DDBJ databases">
        <title>Genome Assembly of Collichthys lucidus.</title>
        <authorList>
            <person name="Cai M."/>
            <person name="Xiao S."/>
        </authorList>
    </citation>
    <scope>NUCLEOTIDE SEQUENCE [LARGE SCALE GENOMIC DNA]</scope>
    <source>
        <strain evidence="13">JT15FE1705JMU</strain>
        <tissue evidence="13">Muscle</tissue>
    </source>
</reference>
<gene>
    <name evidence="13" type="ORF">D9C73_012389</name>
</gene>
<comment type="subcellular location">
    <subcellularLocation>
        <location evidence="2">Cytoplasm</location>
        <location evidence="2">Cytoskeleton</location>
        <location evidence="2">Flagellum axoneme</location>
    </subcellularLocation>
</comment>
<sequence>MAQHVHELPQEEHLSPEAKRISNILKNCIRQVETAVILPALLQLNSASGIADEELSRALQKHQILEDKLKMLESLEQDSDRHQEGNTRNFRKRAQLERAFKDSVKDVLRVYRNRPDVIDGLMAKLDIKVGETENMLIGNLKKFHGHVVERMLLSVEEERLQEKEEEEAISVARELEDIVSQEEKMTADLKGLNKDIAEEDLKIKDLQSKVEALKTKDKNRKLLHEKQCQAIIKESKEKQARVQKEMDEMNMKLKEMWTEHRKEESVLQKRNERVRDEIKLVIEHFDNKMEELQAKLELTQTIYEKEQEEVRRMEPYFSALEKEYNEILEKRRLAEEKRKEEMRVLELKTKAAIFAQAWWRGYSTRKALKNKKNKNKGGKRKKAK</sequence>
<keyword evidence="12" id="KW-0175">Coiled coil</keyword>
<keyword evidence="8" id="KW-0206">Cytoskeleton</keyword>
<keyword evidence="5" id="KW-0963">Cytoplasm</keyword>
<evidence type="ECO:0000256" key="3">
    <source>
        <dbReference type="ARBA" id="ARBA00009071"/>
    </source>
</evidence>
<evidence type="ECO:0000256" key="8">
    <source>
        <dbReference type="ARBA" id="ARBA00023212"/>
    </source>
</evidence>
<evidence type="ECO:0000256" key="10">
    <source>
        <dbReference type="ARBA" id="ARBA00032180"/>
    </source>
</evidence>
<dbReference type="PANTHER" id="PTHR31598">
    <property type="entry name" value="IQ DOMAIN-CONTAINING PROTEIN D"/>
    <property type="match status" value="1"/>
</dbReference>
<keyword evidence="14" id="KW-1185">Reference proteome</keyword>
<comment type="function">
    <text evidence="1">Component of the nexin-dynein regulatory complex (N-DRC), a key regulator of ciliary/flagellar motility which maintains the alignment and integrity of the distal axoneme and regulates microtubule sliding in motile axonemes.</text>
</comment>
<dbReference type="PANTHER" id="PTHR31598:SF1">
    <property type="entry name" value="DYNEIN REGULATORY COMPLEX PROTEIN 10"/>
    <property type="match status" value="1"/>
</dbReference>
<evidence type="ECO:0000256" key="7">
    <source>
        <dbReference type="ARBA" id="ARBA00023069"/>
    </source>
</evidence>
<feature type="coiled-coil region" evidence="12">
    <location>
        <begin position="189"/>
        <end position="350"/>
    </location>
</feature>
<evidence type="ECO:0000313" key="14">
    <source>
        <dbReference type="Proteomes" id="UP000298787"/>
    </source>
</evidence>
<evidence type="ECO:0000256" key="5">
    <source>
        <dbReference type="ARBA" id="ARBA00022490"/>
    </source>
</evidence>
<keyword evidence="7" id="KW-0969">Cilium</keyword>
<dbReference type="EMBL" id="CM014088">
    <property type="protein sequence ID" value="TKS78784.1"/>
    <property type="molecule type" value="Genomic_DNA"/>
</dbReference>
<dbReference type="InterPro" id="IPR042815">
    <property type="entry name" value="DRC10"/>
</dbReference>
<dbReference type="InterPro" id="IPR000048">
    <property type="entry name" value="IQ_motif_EF-hand-BS"/>
</dbReference>
<dbReference type="PROSITE" id="PS50096">
    <property type="entry name" value="IQ"/>
    <property type="match status" value="1"/>
</dbReference>
<dbReference type="Proteomes" id="UP000298787">
    <property type="component" value="Chromosome 11"/>
</dbReference>
<accession>A0A4U5UU98</accession>
<evidence type="ECO:0000256" key="11">
    <source>
        <dbReference type="ARBA" id="ARBA00046836"/>
    </source>
</evidence>
<keyword evidence="9" id="KW-0966">Cell projection</keyword>
<proteinExistence type="inferred from homology"/>
<evidence type="ECO:0000256" key="9">
    <source>
        <dbReference type="ARBA" id="ARBA00023273"/>
    </source>
</evidence>
<protein>
    <recommendedName>
        <fullName evidence="4">Dynein regulatory complex protein 10</fullName>
    </recommendedName>
    <alternativeName>
        <fullName evidence="10">IQ domain-containing protein D</fullName>
    </alternativeName>
</protein>
<evidence type="ECO:0000256" key="1">
    <source>
        <dbReference type="ARBA" id="ARBA00003029"/>
    </source>
</evidence>
<comment type="similarity">
    <text evidence="3">Belongs to the DRC10 family.</text>
</comment>
<evidence type="ECO:0000256" key="4">
    <source>
        <dbReference type="ARBA" id="ARBA00021752"/>
    </source>
</evidence>
<dbReference type="SMART" id="SM00015">
    <property type="entry name" value="IQ"/>
    <property type="match status" value="1"/>
</dbReference>
<dbReference type="Pfam" id="PF00612">
    <property type="entry name" value="IQ"/>
    <property type="match status" value="1"/>
</dbReference>
<comment type="subunit">
    <text evidence="11">Component of the nexin-dynein regulatory complex (N-DRC). Interacts with CFAP52.</text>
</comment>
<evidence type="ECO:0000256" key="12">
    <source>
        <dbReference type="SAM" id="Coils"/>
    </source>
</evidence>
<evidence type="ECO:0000256" key="2">
    <source>
        <dbReference type="ARBA" id="ARBA00004611"/>
    </source>
</evidence>
<organism evidence="13 14">
    <name type="scientific">Collichthys lucidus</name>
    <name type="common">Big head croaker</name>
    <name type="synonym">Sciaena lucida</name>
    <dbReference type="NCBI Taxonomy" id="240159"/>
    <lineage>
        <taxon>Eukaryota</taxon>
        <taxon>Metazoa</taxon>
        <taxon>Chordata</taxon>
        <taxon>Craniata</taxon>
        <taxon>Vertebrata</taxon>
        <taxon>Euteleostomi</taxon>
        <taxon>Actinopterygii</taxon>
        <taxon>Neopterygii</taxon>
        <taxon>Teleostei</taxon>
        <taxon>Neoteleostei</taxon>
        <taxon>Acanthomorphata</taxon>
        <taxon>Eupercaria</taxon>
        <taxon>Sciaenidae</taxon>
        <taxon>Collichthys</taxon>
    </lineage>
</organism>